<evidence type="ECO:0000259" key="1">
    <source>
        <dbReference type="Pfam" id="PF11738"/>
    </source>
</evidence>
<sequence>MRKMTIQKLILSTLGIVLTTTLILGTVHTVNAASINDTNFKIQVVENSSNTSSEYFKENIKSLEFKNGNNEQKINLLNQKINEDITPLINQIKTISKEDFDMYGQEHPTFPYEINSDYKITNNSNSLLSLYRDFYSYTGGAHGNTLRSAYTIDKEKEELLYLNDLFAKGYDYKTIINGEISKQISITPENYSEGGKEFKGISDKQNFYIEEVTPIKEENVNKKDNLTKEYNLVIYFQQYEIAPYCFGIPEFKIPLNLFGDNFLYNQSLNNK</sequence>
<dbReference type="Gene3D" id="3.90.640.20">
    <property type="entry name" value="Heat-shock cognate protein, ATPase"/>
    <property type="match status" value="2"/>
</dbReference>
<feature type="domain" description="Deacetylase PdaC" evidence="2">
    <location>
        <begin position="50"/>
        <end position="145"/>
    </location>
</feature>
<proteinExistence type="predicted"/>
<dbReference type="STRING" id="119641.SAMN05421842_10455"/>
<evidence type="ECO:0008006" key="5">
    <source>
        <dbReference type="Google" id="ProtNLM"/>
    </source>
</evidence>
<protein>
    <recommendedName>
        <fullName evidence="5">Deacetylase PdaC domain-containing protein</fullName>
    </recommendedName>
</protein>
<dbReference type="Proteomes" id="UP000199263">
    <property type="component" value="Unassembled WGS sequence"/>
</dbReference>
<dbReference type="OrthoDB" id="5637at2"/>
<keyword evidence="4" id="KW-1185">Reference proteome</keyword>
<dbReference type="AlphaFoldDB" id="A0A1I1JJP6"/>
<reference evidence="3 4" key="1">
    <citation type="submission" date="2016-10" db="EMBL/GenBank/DDBJ databases">
        <authorList>
            <person name="de Groot N.N."/>
        </authorList>
    </citation>
    <scope>NUCLEOTIDE SEQUENCE [LARGE SCALE GENOMIC DNA]</scope>
    <source>
        <strain evidence="3 4">DSM 12992</strain>
    </source>
</reference>
<accession>A0A1I1JJP6</accession>
<evidence type="ECO:0000259" key="2">
    <source>
        <dbReference type="Pfam" id="PF13739"/>
    </source>
</evidence>
<dbReference type="RefSeq" id="WP_090089049.1">
    <property type="nucleotide sequence ID" value="NZ_FOMG01000004.1"/>
</dbReference>
<organism evidence="3 4">
    <name type="scientific">Clostridium uliginosum</name>
    <dbReference type="NCBI Taxonomy" id="119641"/>
    <lineage>
        <taxon>Bacteria</taxon>
        <taxon>Bacillati</taxon>
        <taxon>Bacillota</taxon>
        <taxon>Clostridia</taxon>
        <taxon>Eubacteriales</taxon>
        <taxon>Clostridiaceae</taxon>
        <taxon>Clostridium</taxon>
    </lineage>
</organism>
<dbReference type="InterPro" id="IPR021729">
    <property type="entry name" value="DUF3298"/>
</dbReference>
<gene>
    <name evidence="3" type="ORF">SAMN05421842_10455</name>
</gene>
<dbReference type="InterPro" id="IPR025303">
    <property type="entry name" value="PdaC"/>
</dbReference>
<dbReference type="Pfam" id="PF13739">
    <property type="entry name" value="PdaC"/>
    <property type="match status" value="1"/>
</dbReference>
<dbReference type="InterPro" id="IPR037126">
    <property type="entry name" value="PdaC/RsiV-like_sf"/>
</dbReference>
<dbReference type="EMBL" id="FOMG01000004">
    <property type="protein sequence ID" value="SFC48565.1"/>
    <property type="molecule type" value="Genomic_DNA"/>
</dbReference>
<evidence type="ECO:0000313" key="3">
    <source>
        <dbReference type="EMBL" id="SFC48565.1"/>
    </source>
</evidence>
<name>A0A1I1JJP6_9CLOT</name>
<evidence type="ECO:0000313" key="4">
    <source>
        <dbReference type="Proteomes" id="UP000199263"/>
    </source>
</evidence>
<dbReference type="Pfam" id="PF11738">
    <property type="entry name" value="DUF3298"/>
    <property type="match status" value="1"/>
</dbReference>
<dbReference type="Gene3D" id="3.30.565.40">
    <property type="entry name" value="Fervidobacterium nodosum Rt17-B1 like"/>
    <property type="match status" value="1"/>
</dbReference>
<feature type="domain" description="DUF3298" evidence="1">
    <location>
        <begin position="163"/>
        <end position="255"/>
    </location>
</feature>